<evidence type="ECO:0000313" key="4">
    <source>
        <dbReference type="Proteomes" id="UP000566819"/>
    </source>
</evidence>
<feature type="region of interest" description="Disordered" evidence="1">
    <location>
        <begin position="1"/>
        <end position="53"/>
    </location>
</feature>
<evidence type="ECO:0008006" key="5">
    <source>
        <dbReference type="Google" id="ProtNLM"/>
    </source>
</evidence>
<feature type="transmembrane region" description="Helical" evidence="2">
    <location>
        <begin position="81"/>
        <end position="103"/>
    </location>
</feature>
<sequence>MPFANARFDDDRNMAEQTESIDLEAMIPIDQSPSYAVGSDHPSRSHPKQVDEPSAITKFIGYPSQGSQKLRPTSRLDGVRGVAALAVYIFHAMGCWASIVPAWHSDDTQNNVL</sequence>
<name>A0A8H4RKE2_9HELO</name>
<keyword evidence="2" id="KW-0812">Transmembrane</keyword>
<reference evidence="3 4" key="1">
    <citation type="submission" date="2020-03" db="EMBL/GenBank/DDBJ databases">
        <title>Draft Genome Sequence of Cudoniella acicularis.</title>
        <authorList>
            <person name="Buettner E."/>
            <person name="Kellner H."/>
        </authorList>
    </citation>
    <scope>NUCLEOTIDE SEQUENCE [LARGE SCALE GENOMIC DNA]</scope>
    <source>
        <strain evidence="3 4">DSM 108380</strain>
    </source>
</reference>
<gene>
    <name evidence="3" type="ORF">G7Y89_g6502</name>
</gene>
<accession>A0A8H4RKE2</accession>
<dbReference type="OrthoDB" id="5819582at2759"/>
<keyword evidence="2" id="KW-0472">Membrane</keyword>
<protein>
    <recommendedName>
        <fullName evidence="5">Acyltransferase 3 domain-containing protein</fullName>
    </recommendedName>
</protein>
<proteinExistence type="predicted"/>
<comment type="caution">
    <text evidence="3">The sequence shown here is derived from an EMBL/GenBank/DDBJ whole genome shotgun (WGS) entry which is preliminary data.</text>
</comment>
<evidence type="ECO:0000256" key="1">
    <source>
        <dbReference type="SAM" id="MobiDB-lite"/>
    </source>
</evidence>
<organism evidence="3 4">
    <name type="scientific">Cudoniella acicularis</name>
    <dbReference type="NCBI Taxonomy" id="354080"/>
    <lineage>
        <taxon>Eukaryota</taxon>
        <taxon>Fungi</taxon>
        <taxon>Dikarya</taxon>
        <taxon>Ascomycota</taxon>
        <taxon>Pezizomycotina</taxon>
        <taxon>Leotiomycetes</taxon>
        <taxon>Helotiales</taxon>
        <taxon>Tricladiaceae</taxon>
        <taxon>Cudoniella</taxon>
    </lineage>
</organism>
<evidence type="ECO:0000256" key="2">
    <source>
        <dbReference type="SAM" id="Phobius"/>
    </source>
</evidence>
<dbReference type="Proteomes" id="UP000566819">
    <property type="component" value="Unassembled WGS sequence"/>
</dbReference>
<dbReference type="EMBL" id="JAAMPI010000424">
    <property type="protein sequence ID" value="KAF4631640.1"/>
    <property type="molecule type" value="Genomic_DNA"/>
</dbReference>
<keyword evidence="2" id="KW-1133">Transmembrane helix</keyword>
<dbReference type="AlphaFoldDB" id="A0A8H4RKE2"/>
<evidence type="ECO:0000313" key="3">
    <source>
        <dbReference type="EMBL" id="KAF4631640.1"/>
    </source>
</evidence>
<keyword evidence="4" id="KW-1185">Reference proteome</keyword>